<evidence type="ECO:0008006" key="3">
    <source>
        <dbReference type="Google" id="ProtNLM"/>
    </source>
</evidence>
<dbReference type="EMBL" id="NTMR01000005">
    <property type="protein sequence ID" value="PBK05309.1"/>
    <property type="molecule type" value="Genomic_DNA"/>
</dbReference>
<gene>
    <name evidence="1" type="ORF">CNQ84_05895</name>
</gene>
<protein>
    <recommendedName>
        <fullName evidence="3">TonB-dependent receptor-like beta-barrel domain-containing protein</fullName>
    </recommendedName>
</protein>
<sequence>MVADTLFTLRVVSRDGRDQIHREPVTNDGSRPDLATTYYTYTNDGKTDSLNYYLSVSPLRALDFWDTRTHGELTLSWNDVTTTNTGYDEEFDDTPVMYKGKVIKTYDIPVDNYTRPWSARLATTTQIPAWGLTLGNFFNWRADYSQVIRTGRVTHEGQSIYNYEDYDISSALTWDMRVGWEQALGNHQAVFASLDVGNVLNRRNAIGSSSSYSTTAELDYELGRNFTLEVGYRF</sequence>
<keyword evidence="2" id="KW-1185">Reference proteome</keyword>
<evidence type="ECO:0000313" key="1">
    <source>
        <dbReference type="EMBL" id="PBK05309.1"/>
    </source>
</evidence>
<dbReference type="RefSeq" id="WP_096003970.1">
    <property type="nucleotide sequence ID" value="NZ_NTMR01000005.1"/>
</dbReference>
<comment type="caution">
    <text evidence="1">The sequence shown here is derived from an EMBL/GenBank/DDBJ whole genome shotgun (WGS) entry which is preliminary data.</text>
</comment>
<dbReference type="AlphaFoldDB" id="A0A2A3MKF8"/>
<dbReference type="Proteomes" id="UP000242313">
    <property type="component" value="Unassembled WGS sequence"/>
</dbReference>
<reference evidence="1 2" key="1">
    <citation type="submission" date="2017-09" db="EMBL/GenBank/DDBJ databases">
        <title>Pseudomonas abyssi sp. nov. isolated from Abyssopelagic Water.</title>
        <authorList>
            <person name="Wei Y."/>
        </authorList>
    </citation>
    <scope>NUCLEOTIDE SEQUENCE [LARGE SCALE GENOMIC DNA]</scope>
    <source>
        <strain evidence="1 2">MT5</strain>
    </source>
</reference>
<organism evidence="1 2">
    <name type="scientific">Pseudomonas abyssi</name>
    <dbReference type="NCBI Taxonomy" id="170540"/>
    <lineage>
        <taxon>Bacteria</taxon>
        <taxon>Pseudomonadati</taxon>
        <taxon>Pseudomonadota</taxon>
        <taxon>Gammaproteobacteria</taxon>
        <taxon>Pseudomonadales</taxon>
        <taxon>Pseudomonadaceae</taxon>
        <taxon>Pseudomonas</taxon>
    </lineage>
</organism>
<accession>A0A2A3MKF8</accession>
<proteinExistence type="predicted"/>
<name>A0A2A3MKF8_9PSED</name>
<evidence type="ECO:0000313" key="2">
    <source>
        <dbReference type="Proteomes" id="UP000242313"/>
    </source>
</evidence>
<dbReference type="SUPFAM" id="SSF56935">
    <property type="entry name" value="Porins"/>
    <property type="match status" value="1"/>
</dbReference>